<keyword evidence="3" id="KW-0804">Transcription</keyword>
<name>A0ABV3REP7_9SPHN</name>
<dbReference type="Proteomes" id="UP001556118">
    <property type="component" value="Unassembled WGS sequence"/>
</dbReference>
<evidence type="ECO:0000256" key="2">
    <source>
        <dbReference type="ARBA" id="ARBA00023125"/>
    </source>
</evidence>
<evidence type="ECO:0000259" key="5">
    <source>
        <dbReference type="PROSITE" id="PS50977"/>
    </source>
</evidence>
<dbReference type="RefSeq" id="WP_367775014.1">
    <property type="nucleotide sequence ID" value="NZ_JBFNXR010000052.1"/>
</dbReference>
<proteinExistence type="predicted"/>
<feature type="domain" description="HTH tetR-type" evidence="5">
    <location>
        <begin position="15"/>
        <end position="75"/>
    </location>
</feature>
<dbReference type="PROSITE" id="PS50977">
    <property type="entry name" value="HTH_TETR_2"/>
    <property type="match status" value="1"/>
</dbReference>
<accession>A0ABV3REP7</accession>
<dbReference type="SUPFAM" id="SSF46689">
    <property type="entry name" value="Homeodomain-like"/>
    <property type="match status" value="1"/>
</dbReference>
<evidence type="ECO:0000256" key="3">
    <source>
        <dbReference type="ARBA" id="ARBA00023163"/>
    </source>
</evidence>
<keyword evidence="1" id="KW-0805">Transcription regulation</keyword>
<dbReference type="PANTHER" id="PTHR30055:SF234">
    <property type="entry name" value="HTH-TYPE TRANSCRIPTIONAL REGULATOR BETI"/>
    <property type="match status" value="1"/>
</dbReference>
<dbReference type="InterPro" id="IPR050109">
    <property type="entry name" value="HTH-type_TetR-like_transc_reg"/>
</dbReference>
<organism evidence="6 7">
    <name type="scientific">Novosphingobium rhizovicinum</name>
    <dbReference type="NCBI Taxonomy" id="3228928"/>
    <lineage>
        <taxon>Bacteria</taxon>
        <taxon>Pseudomonadati</taxon>
        <taxon>Pseudomonadota</taxon>
        <taxon>Alphaproteobacteria</taxon>
        <taxon>Sphingomonadales</taxon>
        <taxon>Sphingomonadaceae</taxon>
        <taxon>Novosphingobium</taxon>
    </lineage>
</organism>
<keyword evidence="2 4" id="KW-0238">DNA-binding</keyword>
<dbReference type="InterPro" id="IPR023772">
    <property type="entry name" value="DNA-bd_HTH_TetR-type_CS"/>
</dbReference>
<reference evidence="6 7" key="1">
    <citation type="submission" date="2024-06" db="EMBL/GenBank/DDBJ databases">
        <title>Novosphingobium rhizovicinus M1R2S20.</title>
        <authorList>
            <person name="Sun J.-Q."/>
        </authorList>
    </citation>
    <scope>NUCLEOTIDE SEQUENCE [LARGE SCALE GENOMIC DNA]</scope>
    <source>
        <strain evidence="6 7">M1R2S20</strain>
    </source>
</reference>
<evidence type="ECO:0000313" key="7">
    <source>
        <dbReference type="Proteomes" id="UP001556118"/>
    </source>
</evidence>
<dbReference type="EMBL" id="JBFNXR010000052">
    <property type="protein sequence ID" value="MEW9856556.1"/>
    <property type="molecule type" value="Genomic_DNA"/>
</dbReference>
<gene>
    <name evidence="6" type="ORF">ABUH87_15555</name>
</gene>
<keyword evidence="7" id="KW-1185">Reference proteome</keyword>
<dbReference type="Pfam" id="PF00440">
    <property type="entry name" value="TetR_N"/>
    <property type="match status" value="1"/>
</dbReference>
<protein>
    <submittedName>
        <fullName evidence="6">TetR/AcrR family transcriptional regulator</fullName>
    </submittedName>
</protein>
<dbReference type="PROSITE" id="PS01081">
    <property type="entry name" value="HTH_TETR_1"/>
    <property type="match status" value="1"/>
</dbReference>
<evidence type="ECO:0000256" key="1">
    <source>
        <dbReference type="ARBA" id="ARBA00023015"/>
    </source>
</evidence>
<feature type="DNA-binding region" description="H-T-H motif" evidence="4">
    <location>
        <begin position="38"/>
        <end position="57"/>
    </location>
</feature>
<evidence type="ECO:0000256" key="4">
    <source>
        <dbReference type="PROSITE-ProRule" id="PRU00335"/>
    </source>
</evidence>
<sequence length="213" mass="23983">MTEKKPTVRKRRSSEDLRDEIVRAAAVEYSLYGFDGATTAAIAKRARSTEAQIFRYFSSKAELFRAAVLQPLDEHLQTFTARSAGPPDGPVSLEREAERYVTELLDFLREHERMFFSLITADVRGVAGVADVDALHEYFAHGAAMTRMRQSPSEKISPDLMVRISFAAVLGCVMFREWLFPKELSDDEMVRKAVIRFVLDGIYAPPFAPGEAQ</sequence>
<dbReference type="InterPro" id="IPR009057">
    <property type="entry name" value="Homeodomain-like_sf"/>
</dbReference>
<dbReference type="PANTHER" id="PTHR30055">
    <property type="entry name" value="HTH-TYPE TRANSCRIPTIONAL REGULATOR RUTR"/>
    <property type="match status" value="1"/>
</dbReference>
<dbReference type="InterPro" id="IPR001647">
    <property type="entry name" value="HTH_TetR"/>
</dbReference>
<evidence type="ECO:0000313" key="6">
    <source>
        <dbReference type="EMBL" id="MEW9856556.1"/>
    </source>
</evidence>
<dbReference type="Gene3D" id="1.10.357.10">
    <property type="entry name" value="Tetracycline Repressor, domain 2"/>
    <property type="match status" value="1"/>
</dbReference>
<comment type="caution">
    <text evidence="6">The sequence shown here is derived from an EMBL/GenBank/DDBJ whole genome shotgun (WGS) entry which is preliminary data.</text>
</comment>